<accession>F0SDV7</accession>
<dbReference type="HOGENOM" id="CLU_2790849_0_0_10"/>
<proteinExistence type="predicted"/>
<sequence>MNWKYFFIGVGFLLVAYLIYRGIKGGPASEHTNWNGPILPLYVHGWGTIIICIIIGIAFILKSLFSPI</sequence>
<evidence type="ECO:0000313" key="2">
    <source>
        <dbReference type="EMBL" id="ADY51853.1"/>
    </source>
</evidence>
<keyword evidence="1" id="KW-0812">Transmembrane</keyword>
<dbReference type="AlphaFoldDB" id="F0SDV7"/>
<dbReference type="EMBL" id="CP002545">
    <property type="protein sequence ID" value="ADY51853.1"/>
    <property type="molecule type" value="Genomic_DNA"/>
</dbReference>
<gene>
    <name evidence="2" type="ordered locus">Pedsa_1286</name>
</gene>
<dbReference type="KEGG" id="psn:Pedsa_1286"/>
<reference evidence="2 3" key="1">
    <citation type="journal article" date="2011" name="Stand. Genomic Sci.">
        <title>Complete genome sequence of the gliding, heparinolytic Pedobacter saltans type strain (113).</title>
        <authorList>
            <person name="Liolios K."/>
            <person name="Sikorski J."/>
            <person name="Lu M."/>
            <person name="Nolan M."/>
            <person name="Lapidus A."/>
            <person name="Lucas S."/>
            <person name="Hammon N."/>
            <person name="Deshpande S."/>
            <person name="Cheng J.F."/>
            <person name="Tapia R."/>
            <person name="Han C."/>
            <person name="Goodwin L."/>
            <person name="Pitluck S."/>
            <person name="Huntemann M."/>
            <person name="Ivanova N."/>
            <person name="Pagani I."/>
            <person name="Mavromatis K."/>
            <person name="Ovchinikova G."/>
            <person name="Pati A."/>
            <person name="Chen A."/>
            <person name="Palaniappan K."/>
            <person name="Land M."/>
            <person name="Hauser L."/>
            <person name="Brambilla E.M."/>
            <person name="Kotsyurbenko O."/>
            <person name="Rohde M."/>
            <person name="Tindall B.J."/>
            <person name="Abt B."/>
            <person name="Goker M."/>
            <person name="Detter J.C."/>
            <person name="Woyke T."/>
            <person name="Bristow J."/>
            <person name="Eisen J.A."/>
            <person name="Markowitz V."/>
            <person name="Hugenholtz P."/>
            <person name="Klenk H.P."/>
            <person name="Kyrpides N.C."/>
        </authorList>
    </citation>
    <scope>NUCLEOTIDE SEQUENCE [LARGE SCALE GENOMIC DNA]</scope>
    <source>
        <strain evidence="3">ATCC 51119 / DSM 12145 / JCM 21818 / LMG 10337 / NBRC 100064 / NCIMB 13643</strain>
    </source>
</reference>
<dbReference type="Proteomes" id="UP000000310">
    <property type="component" value="Chromosome"/>
</dbReference>
<keyword evidence="1" id="KW-1133">Transmembrane helix</keyword>
<evidence type="ECO:0000256" key="1">
    <source>
        <dbReference type="SAM" id="Phobius"/>
    </source>
</evidence>
<organism evidence="2 3">
    <name type="scientific">Pseudopedobacter saltans (strain ATCC 51119 / DSM 12145 / JCM 21818 / CCUG 39354 / LMG 10337 / NBRC 100064 / NCIMB 13643)</name>
    <name type="common">Pedobacter saltans</name>
    <dbReference type="NCBI Taxonomy" id="762903"/>
    <lineage>
        <taxon>Bacteria</taxon>
        <taxon>Pseudomonadati</taxon>
        <taxon>Bacteroidota</taxon>
        <taxon>Sphingobacteriia</taxon>
        <taxon>Sphingobacteriales</taxon>
        <taxon>Sphingobacteriaceae</taxon>
        <taxon>Pseudopedobacter</taxon>
    </lineage>
</organism>
<reference evidence="3" key="2">
    <citation type="submission" date="2011-02" db="EMBL/GenBank/DDBJ databases">
        <title>The complete genome of Pedobacter saltans DSM 12145.</title>
        <authorList>
            <consortium name="US DOE Joint Genome Institute (JGI-PGF)"/>
            <person name="Lucas S."/>
            <person name="Copeland A."/>
            <person name="Lapidus A."/>
            <person name="Bruce D."/>
            <person name="Goodwin L."/>
            <person name="Pitluck S."/>
            <person name="Kyrpides N."/>
            <person name="Mavromatis K."/>
            <person name="Pagani I."/>
            <person name="Ivanova N."/>
            <person name="Ovchinnikova G."/>
            <person name="Lu M."/>
            <person name="Detter J.C."/>
            <person name="Han C."/>
            <person name="Land M."/>
            <person name="Hauser L."/>
            <person name="Markowitz V."/>
            <person name="Cheng J.-F."/>
            <person name="Hugenholtz P."/>
            <person name="Woyke T."/>
            <person name="Wu D."/>
            <person name="Tindall B."/>
            <person name="Pomrenke H.G."/>
            <person name="Brambilla E."/>
            <person name="Klenk H.-P."/>
            <person name="Eisen J.A."/>
        </authorList>
    </citation>
    <scope>NUCLEOTIDE SEQUENCE [LARGE SCALE GENOMIC DNA]</scope>
    <source>
        <strain evidence="3">ATCC 51119 / DSM 12145 / JCM 21818 / LMG 10337 / NBRC 100064 / NCIMB 13643</strain>
    </source>
</reference>
<evidence type="ECO:0000313" key="3">
    <source>
        <dbReference type="Proteomes" id="UP000000310"/>
    </source>
</evidence>
<dbReference type="OrthoDB" id="798770at2"/>
<feature type="transmembrane region" description="Helical" evidence="1">
    <location>
        <begin position="5"/>
        <end position="23"/>
    </location>
</feature>
<protein>
    <submittedName>
        <fullName evidence="2">Uncharacterized protein</fullName>
    </submittedName>
</protein>
<keyword evidence="1" id="KW-0472">Membrane</keyword>
<keyword evidence="3" id="KW-1185">Reference proteome</keyword>
<dbReference type="RefSeq" id="WP_013632352.1">
    <property type="nucleotide sequence ID" value="NC_015177.1"/>
</dbReference>
<name>F0SDV7_PSESL</name>
<feature type="transmembrane region" description="Helical" evidence="1">
    <location>
        <begin position="43"/>
        <end position="65"/>
    </location>
</feature>